<evidence type="ECO:0000313" key="3">
    <source>
        <dbReference type="Proteomes" id="UP001500456"/>
    </source>
</evidence>
<dbReference type="EMBL" id="BAAAZX010000002">
    <property type="protein sequence ID" value="GAA3982164.1"/>
    <property type="molecule type" value="Genomic_DNA"/>
</dbReference>
<organism evidence="2 3">
    <name type="scientific">Streptomyces plumbiresistens</name>
    <dbReference type="NCBI Taxonomy" id="511811"/>
    <lineage>
        <taxon>Bacteria</taxon>
        <taxon>Bacillati</taxon>
        <taxon>Actinomycetota</taxon>
        <taxon>Actinomycetes</taxon>
        <taxon>Kitasatosporales</taxon>
        <taxon>Streptomycetaceae</taxon>
        <taxon>Streptomyces</taxon>
    </lineage>
</organism>
<dbReference type="Proteomes" id="UP001500456">
    <property type="component" value="Unassembled WGS sequence"/>
</dbReference>
<comment type="caution">
    <text evidence="2">The sequence shown here is derived from an EMBL/GenBank/DDBJ whole genome shotgun (WGS) entry which is preliminary data.</text>
</comment>
<proteinExistence type="predicted"/>
<sequence length="66" mass="6674">MEPTEGWACWICTGAFGWLMDPFFRATSDTGASDRAGGSVAAAPASPFRADPSGGGEGSGTTGFIQ</sequence>
<feature type="region of interest" description="Disordered" evidence="1">
    <location>
        <begin position="30"/>
        <end position="66"/>
    </location>
</feature>
<name>A0ABP7QGI5_9ACTN</name>
<feature type="compositionally biased region" description="Gly residues" evidence="1">
    <location>
        <begin position="53"/>
        <end position="66"/>
    </location>
</feature>
<reference evidence="3" key="1">
    <citation type="journal article" date="2019" name="Int. J. Syst. Evol. Microbiol.">
        <title>The Global Catalogue of Microorganisms (GCM) 10K type strain sequencing project: providing services to taxonomists for standard genome sequencing and annotation.</title>
        <authorList>
            <consortium name="The Broad Institute Genomics Platform"/>
            <consortium name="The Broad Institute Genome Sequencing Center for Infectious Disease"/>
            <person name="Wu L."/>
            <person name="Ma J."/>
        </authorList>
    </citation>
    <scope>NUCLEOTIDE SEQUENCE [LARGE SCALE GENOMIC DNA]</scope>
    <source>
        <strain evidence="3">JCM 16924</strain>
    </source>
</reference>
<evidence type="ECO:0000256" key="1">
    <source>
        <dbReference type="SAM" id="MobiDB-lite"/>
    </source>
</evidence>
<gene>
    <name evidence="2" type="ORF">GCM10022232_13060</name>
</gene>
<keyword evidence="3" id="KW-1185">Reference proteome</keyword>
<accession>A0ABP7QGI5</accession>
<protein>
    <submittedName>
        <fullName evidence="2">Uncharacterized protein</fullName>
    </submittedName>
</protein>
<evidence type="ECO:0000313" key="2">
    <source>
        <dbReference type="EMBL" id="GAA3982164.1"/>
    </source>
</evidence>
<feature type="compositionally biased region" description="Low complexity" evidence="1">
    <location>
        <begin position="36"/>
        <end position="47"/>
    </location>
</feature>